<reference evidence="2 3" key="1">
    <citation type="journal article" date="2016" name="Front. Microbiol.">
        <title>Genome and transcriptome sequences reveal the specific parasitism of the nematophagous Purpureocillium lilacinum 36-1.</title>
        <authorList>
            <person name="Xie J."/>
            <person name="Li S."/>
            <person name="Mo C."/>
            <person name="Xiao X."/>
            <person name="Peng D."/>
            <person name="Wang G."/>
            <person name="Xiao Y."/>
        </authorList>
    </citation>
    <scope>NUCLEOTIDE SEQUENCE [LARGE SCALE GENOMIC DNA]</scope>
    <source>
        <strain evidence="2 3">36-1</strain>
    </source>
</reference>
<feature type="compositionally biased region" description="Basic and acidic residues" evidence="1">
    <location>
        <begin position="233"/>
        <end position="244"/>
    </location>
</feature>
<dbReference type="EMBL" id="LCWV01000026">
    <property type="protein sequence ID" value="PWI66243.1"/>
    <property type="molecule type" value="Genomic_DNA"/>
</dbReference>
<evidence type="ECO:0000313" key="3">
    <source>
        <dbReference type="Proteomes" id="UP000245956"/>
    </source>
</evidence>
<feature type="region of interest" description="Disordered" evidence="1">
    <location>
        <begin position="154"/>
        <end position="247"/>
    </location>
</feature>
<accession>A0A2U3DVG7</accession>
<organism evidence="2 3">
    <name type="scientific">Purpureocillium lilacinum</name>
    <name type="common">Paecilomyces lilacinus</name>
    <dbReference type="NCBI Taxonomy" id="33203"/>
    <lineage>
        <taxon>Eukaryota</taxon>
        <taxon>Fungi</taxon>
        <taxon>Dikarya</taxon>
        <taxon>Ascomycota</taxon>
        <taxon>Pezizomycotina</taxon>
        <taxon>Sordariomycetes</taxon>
        <taxon>Hypocreomycetidae</taxon>
        <taxon>Hypocreales</taxon>
        <taxon>Ophiocordycipitaceae</taxon>
        <taxon>Purpureocillium</taxon>
    </lineage>
</organism>
<feature type="compositionally biased region" description="Basic and acidic residues" evidence="1">
    <location>
        <begin position="186"/>
        <end position="196"/>
    </location>
</feature>
<name>A0A2U3DVG7_PURLI</name>
<sequence length="274" mass="29248">MGDLYGRKLADEELGNGSNALDAHGVWAYNARNPEYHDGGFELLRTATQKAVGPRQETTRFAVLEPKVLGECDLISRLMQVWKVGAIRLAGAAAAAAAAAAGVPMTRGCCGGTDIVAALIFDLNTAVGLGRRQVADAGLAGRCTDYCNMHGTGGVRRPLPKGGREEGAATRAGSWPWRAPSAGSTETDRRPTERADGPPSSSHRRLVGVCAARGSPPRRSVGPSPRAYGMWPQEKEKREGERAKRGIGFAKNATVPLRWAVTRLGGARNFEYRR</sequence>
<comment type="caution">
    <text evidence="2">The sequence shown here is derived from an EMBL/GenBank/DDBJ whole genome shotgun (WGS) entry which is preliminary data.</text>
</comment>
<proteinExistence type="predicted"/>
<evidence type="ECO:0000313" key="2">
    <source>
        <dbReference type="EMBL" id="PWI66243.1"/>
    </source>
</evidence>
<evidence type="ECO:0000256" key="1">
    <source>
        <dbReference type="SAM" id="MobiDB-lite"/>
    </source>
</evidence>
<feature type="compositionally biased region" description="Low complexity" evidence="1">
    <location>
        <begin position="213"/>
        <end position="226"/>
    </location>
</feature>
<dbReference type="AlphaFoldDB" id="A0A2U3DVG7"/>
<dbReference type="Proteomes" id="UP000245956">
    <property type="component" value="Unassembled WGS sequence"/>
</dbReference>
<gene>
    <name evidence="2" type="ORF">PCL_05208</name>
</gene>
<protein>
    <submittedName>
        <fullName evidence="2">Uncharacterized protein</fullName>
    </submittedName>
</protein>